<reference evidence="2" key="1">
    <citation type="submission" date="2022-12" db="EMBL/GenBank/DDBJ databases">
        <title>Paraconexibacter alkalitolerans sp. nov. and Baekduia alba sp. nov., isolated from soil and emended description of the genera Paraconexibacter (Chun et al., 2020) and Baekduia (An et al., 2020).</title>
        <authorList>
            <person name="Vieira S."/>
            <person name="Huber K.J."/>
            <person name="Geppert A."/>
            <person name="Wolf J."/>
            <person name="Neumann-Schaal M."/>
            <person name="Muesken M."/>
            <person name="Overmann J."/>
        </authorList>
    </citation>
    <scope>NUCLEOTIDE SEQUENCE</scope>
    <source>
        <strain evidence="2">AEG42_29</strain>
    </source>
</reference>
<name>A0AAU7ASG1_9ACTN</name>
<dbReference type="InterPro" id="IPR000361">
    <property type="entry name" value="ATAP_core_dom"/>
</dbReference>
<dbReference type="GO" id="GO:0051539">
    <property type="term" value="F:4 iron, 4 sulfur cluster binding"/>
    <property type="evidence" value="ECO:0007669"/>
    <property type="project" value="TreeGrafter"/>
</dbReference>
<dbReference type="InterPro" id="IPR017870">
    <property type="entry name" value="FeS_cluster_insertion_CS"/>
</dbReference>
<dbReference type="KEGG" id="parq:DSM112329_01455"/>
<evidence type="ECO:0000313" key="2">
    <source>
        <dbReference type="EMBL" id="XAY04620.1"/>
    </source>
</evidence>
<gene>
    <name evidence="2" type="primary">erpA</name>
    <name evidence="2" type="ORF">DSM112329_01455</name>
</gene>
<proteinExistence type="predicted"/>
<dbReference type="PROSITE" id="PS01152">
    <property type="entry name" value="HESB"/>
    <property type="match status" value="1"/>
</dbReference>
<accession>A0AAU7ASG1</accession>
<dbReference type="AlphaFoldDB" id="A0AAU7ASG1"/>
<evidence type="ECO:0000259" key="1">
    <source>
        <dbReference type="Pfam" id="PF01521"/>
    </source>
</evidence>
<dbReference type="GO" id="GO:0005506">
    <property type="term" value="F:iron ion binding"/>
    <property type="evidence" value="ECO:0007669"/>
    <property type="project" value="TreeGrafter"/>
</dbReference>
<dbReference type="Pfam" id="PF01521">
    <property type="entry name" value="Fe-S_biosyn"/>
    <property type="match status" value="1"/>
</dbReference>
<dbReference type="NCBIfam" id="TIGR00049">
    <property type="entry name" value="iron-sulfur cluster assembly accessory protein"/>
    <property type="match status" value="1"/>
</dbReference>
<dbReference type="GO" id="GO:0051537">
    <property type="term" value="F:2 iron, 2 sulfur cluster binding"/>
    <property type="evidence" value="ECO:0007669"/>
    <property type="project" value="TreeGrafter"/>
</dbReference>
<dbReference type="EMBL" id="CP114014">
    <property type="protein sequence ID" value="XAY04620.1"/>
    <property type="molecule type" value="Genomic_DNA"/>
</dbReference>
<dbReference type="Gene3D" id="2.60.300.12">
    <property type="entry name" value="HesB-like domain"/>
    <property type="match status" value="1"/>
</dbReference>
<dbReference type="GO" id="GO:0016226">
    <property type="term" value="P:iron-sulfur cluster assembly"/>
    <property type="evidence" value="ECO:0007669"/>
    <property type="project" value="InterPro"/>
</dbReference>
<dbReference type="InterPro" id="IPR016092">
    <property type="entry name" value="ATAP"/>
</dbReference>
<organism evidence="2">
    <name type="scientific">Paraconexibacter sp. AEG42_29</name>
    <dbReference type="NCBI Taxonomy" id="2997339"/>
    <lineage>
        <taxon>Bacteria</taxon>
        <taxon>Bacillati</taxon>
        <taxon>Actinomycetota</taxon>
        <taxon>Thermoleophilia</taxon>
        <taxon>Solirubrobacterales</taxon>
        <taxon>Paraconexibacteraceae</taxon>
        <taxon>Paraconexibacter</taxon>
    </lineage>
</organism>
<protein>
    <submittedName>
        <fullName evidence="2">Iron-sulfur cluster insertion protein ErpA</fullName>
    </submittedName>
</protein>
<feature type="domain" description="Core" evidence="1">
    <location>
        <begin position="13"/>
        <end position="115"/>
    </location>
</feature>
<dbReference type="PANTHER" id="PTHR43011">
    <property type="entry name" value="IRON-SULFUR CLUSTER ASSEMBLY 2 HOMOLOG, MITOCHONDRIAL"/>
    <property type="match status" value="1"/>
</dbReference>
<dbReference type="PANTHER" id="PTHR43011:SF1">
    <property type="entry name" value="IRON-SULFUR CLUSTER ASSEMBLY 2 HOMOLOG, MITOCHONDRIAL"/>
    <property type="match status" value="1"/>
</dbReference>
<sequence length="129" mass="13454">MATTEVTYTAKGIAFTPKGAEKVHEFLAAQPAESAAEAGLRVGVRGGGCSGFQYQLAFDNQRDGDVIFEQEGLKILVDAQSLPYVDGSAIDYVESLQGAGFQVNNPNVVAACGCGSSFKVADEEEVSAV</sequence>
<dbReference type="SUPFAM" id="SSF89360">
    <property type="entry name" value="HesB-like domain"/>
    <property type="match status" value="1"/>
</dbReference>
<dbReference type="RefSeq" id="WP_354701148.1">
    <property type="nucleotide sequence ID" value="NZ_CP114014.1"/>
</dbReference>
<dbReference type="InterPro" id="IPR035903">
    <property type="entry name" value="HesB-like_dom_sf"/>
</dbReference>